<dbReference type="OrthoDB" id="9794225at2"/>
<feature type="transmembrane region" description="Helical" evidence="5">
    <location>
        <begin position="243"/>
        <end position="263"/>
    </location>
</feature>
<feature type="transmembrane region" description="Helical" evidence="5">
    <location>
        <begin position="304"/>
        <end position="321"/>
    </location>
</feature>
<dbReference type="GO" id="GO:0008273">
    <property type="term" value="F:calcium, potassium:sodium antiporter activity"/>
    <property type="evidence" value="ECO:0007669"/>
    <property type="project" value="TreeGrafter"/>
</dbReference>
<name>A0A3E0X0D3_9GAMM</name>
<gene>
    <name evidence="7" type="ORF">CAL65_08025</name>
</gene>
<comment type="subcellular location">
    <subcellularLocation>
        <location evidence="1">Membrane</location>
        <topology evidence="1">Multi-pass membrane protein</topology>
    </subcellularLocation>
</comment>
<dbReference type="NCBIfam" id="TIGR00367">
    <property type="entry name" value="calcium/sodium antiporter"/>
    <property type="match status" value="1"/>
</dbReference>
<evidence type="ECO:0000313" key="8">
    <source>
        <dbReference type="Proteomes" id="UP000256763"/>
    </source>
</evidence>
<dbReference type="InterPro" id="IPR004481">
    <property type="entry name" value="K/Na/Ca-exchanger"/>
</dbReference>
<feature type="transmembrane region" description="Helical" evidence="5">
    <location>
        <begin position="28"/>
        <end position="47"/>
    </location>
</feature>
<dbReference type="InterPro" id="IPR004837">
    <property type="entry name" value="NaCa_Exmemb"/>
</dbReference>
<evidence type="ECO:0000256" key="5">
    <source>
        <dbReference type="SAM" id="Phobius"/>
    </source>
</evidence>
<feature type="transmembrane region" description="Helical" evidence="5">
    <location>
        <begin position="129"/>
        <end position="145"/>
    </location>
</feature>
<protein>
    <submittedName>
        <fullName evidence="7">Calcium/sodium antiporter</fullName>
    </submittedName>
</protein>
<dbReference type="InterPro" id="IPR044880">
    <property type="entry name" value="NCX_ion-bd_dom_sf"/>
</dbReference>
<dbReference type="Proteomes" id="UP000256763">
    <property type="component" value="Unassembled WGS sequence"/>
</dbReference>
<feature type="domain" description="Sodium/calcium exchanger membrane region" evidence="6">
    <location>
        <begin position="175"/>
        <end position="318"/>
    </location>
</feature>
<dbReference type="GO" id="GO:0005886">
    <property type="term" value="C:plasma membrane"/>
    <property type="evidence" value="ECO:0007669"/>
    <property type="project" value="TreeGrafter"/>
</dbReference>
<accession>A0A3E0X0D3</accession>
<organism evidence="7 8">
    <name type="scientific">Alkalilimnicola ehrlichii</name>
    <dbReference type="NCBI Taxonomy" id="351052"/>
    <lineage>
        <taxon>Bacteria</taxon>
        <taxon>Pseudomonadati</taxon>
        <taxon>Pseudomonadota</taxon>
        <taxon>Gammaproteobacteria</taxon>
        <taxon>Chromatiales</taxon>
        <taxon>Ectothiorhodospiraceae</taxon>
        <taxon>Alkalilimnicola</taxon>
    </lineage>
</organism>
<keyword evidence="2 5" id="KW-0812">Transmembrane</keyword>
<dbReference type="EMBL" id="NFZW01000006">
    <property type="protein sequence ID" value="RFA37871.1"/>
    <property type="molecule type" value="Genomic_DNA"/>
</dbReference>
<dbReference type="RefSeq" id="WP_116301579.1">
    <property type="nucleotide sequence ID" value="NZ_NFZV01000005.1"/>
</dbReference>
<keyword evidence="4 5" id="KW-0472">Membrane</keyword>
<keyword evidence="3 5" id="KW-1133">Transmembrane helix</keyword>
<dbReference type="PANTHER" id="PTHR10846">
    <property type="entry name" value="SODIUM/POTASSIUM/CALCIUM EXCHANGER"/>
    <property type="match status" value="1"/>
</dbReference>
<proteinExistence type="predicted"/>
<dbReference type="GO" id="GO:0006874">
    <property type="term" value="P:intracellular calcium ion homeostasis"/>
    <property type="evidence" value="ECO:0007669"/>
    <property type="project" value="TreeGrafter"/>
</dbReference>
<comment type="caution">
    <text evidence="7">The sequence shown here is derived from an EMBL/GenBank/DDBJ whole genome shotgun (WGS) entry which is preliminary data.</text>
</comment>
<evidence type="ECO:0000256" key="1">
    <source>
        <dbReference type="ARBA" id="ARBA00004141"/>
    </source>
</evidence>
<dbReference type="Gene3D" id="1.20.1420.30">
    <property type="entry name" value="NCX, central ion-binding region"/>
    <property type="match status" value="1"/>
</dbReference>
<feature type="transmembrane region" description="Helical" evidence="5">
    <location>
        <begin position="175"/>
        <end position="197"/>
    </location>
</feature>
<evidence type="ECO:0000256" key="4">
    <source>
        <dbReference type="ARBA" id="ARBA00023136"/>
    </source>
</evidence>
<evidence type="ECO:0000256" key="2">
    <source>
        <dbReference type="ARBA" id="ARBA00022692"/>
    </source>
</evidence>
<feature type="transmembrane region" description="Helical" evidence="5">
    <location>
        <begin position="105"/>
        <end position="123"/>
    </location>
</feature>
<feature type="transmembrane region" description="Helical" evidence="5">
    <location>
        <begin position="209"/>
        <end position="231"/>
    </location>
</feature>
<reference evidence="8" key="1">
    <citation type="submission" date="2017-05" db="EMBL/GenBank/DDBJ databases">
        <authorList>
            <person name="Sharma S."/>
            <person name="Sidhu C."/>
            <person name="Pinnaka A.K."/>
        </authorList>
    </citation>
    <scope>NUCLEOTIDE SEQUENCE [LARGE SCALE GENOMIC DNA]</scope>
    <source>
        <strain evidence="8">AK93</strain>
    </source>
</reference>
<sequence length="323" mass="33219">MLLYIIGLIVGFAALAWSADRFVLGAAGAANQLGLSPLVIGLTIVALGTSAPELLVSGLAAWHGSPGLAIGNAVGSNIANMGLILGATALVAPLAIHSRLLRRELPVLFATILLCWALLWNGQLSRLESSALLLGLVALILFLLWESHRKSARTDPIASEFAAEIPSGLSVGRAALWLTVGLIGLLLSARLCVWAAVELAQLFGVSDLVIGLSIVALGTSLPELAASIASVRRGEHDIAIGNLIGSNMFNLLGVMGLAGLIAPTAVESGVIERDFAVMFGLTAAAVVMSRGLGSPGHIGRLGGALLLLAYAGYQLWLYLVSGS</sequence>
<dbReference type="PANTHER" id="PTHR10846:SF8">
    <property type="entry name" value="INNER MEMBRANE PROTEIN YRBG"/>
    <property type="match status" value="1"/>
</dbReference>
<dbReference type="Pfam" id="PF01699">
    <property type="entry name" value="Na_Ca_ex"/>
    <property type="match status" value="2"/>
</dbReference>
<feature type="transmembrane region" description="Helical" evidence="5">
    <location>
        <begin position="275"/>
        <end position="292"/>
    </location>
</feature>
<evidence type="ECO:0000259" key="6">
    <source>
        <dbReference type="Pfam" id="PF01699"/>
    </source>
</evidence>
<evidence type="ECO:0000313" key="7">
    <source>
        <dbReference type="EMBL" id="RFA37871.1"/>
    </source>
</evidence>
<dbReference type="AlphaFoldDB" id="A0A3E0X0D3"/>
<evidence type="ECO:0000256" key="3">
    <source>
        <dbReference type="ARBA" id="ARBA00022989"/>
    </source>
</evidence>
<dbReference type="GO" id="GO:0005262">
    <property type="term" value="F:calcium channel activity"/>
    <property type="evidence" value="ECO:0007669"/>
    <property type="project" value="TreeGrafter"/>
</dbReference>
<feature type="transmembrane region" description="Helical" evidence="5">
    <location>
        <begin position="78"/>
        <end position="96"/>
    </location>
</feature>
<keyword evidence="8" id="KW-1185">Reference proteome</keyword>
<feature type="domain" description="Sodium/calcium exchanger membrane region" evidence="6">
    <location>
        <begin position="4"/>
        <end position="145"/>
    </location>
</feature>